<organism evidence="2 3">
    <name type="scientific">Portibacter lacus</name>
    <dbReference type="NCBI Taxonomy" id="1099794"/>
    <lineage>
        <taxon>Bacteria</taxon>
        <taxon>Pseudomonadati</taxon>
        <taxon>Bacteroidota</taxon>
        <taxon>Saprospiria</taxon>
        <taxon>Saprospirales</taxon>
        <taxon>Haliscomenobacteraceae</taxon>
        <taxon>Portibacter</taxon>
    </lineage>
</organism>
<evidence type="ECO:0000313" key="3">
    <source>
        <dbReference type="Proteomes" id="UP001156666"/>
    </source>
</evidence>
<keyword evidence="1" id="KW-0812">Transmembrane</keyword>
<dbReference type="AlphaFoldDB" id="A0AA37SS79"/>
<feature type="transmembrane region" description="Helical" evidence="1">
    <location>
        <begin position="28"/>
        <end position="46"/>
    </location>
</feature>
<reference evidence="2" key="1">
    <citation type="journal article" date="2014" name="Int. J. Syst. Evol. Microbiol.">
        <title>Complete genome sequence of Corynebacterium casei LMG S-19264T (=DSM 44701T), isolated from a smear-ripened cheese.</title>
        <authorList>
            <consortium name="US DOE Joint Genome Institute (JGI-PGF)"/>
            <person name="Walter F."/>
            <person name="Albersmeier A."/>
            <person name="Kalinowski J."/>
            <person name="Ruckert C."/>
        </authorList>
    </citation>
    <scope>NUCLEOTIDE SEQUENCE</scope>
    <source>
        <strain evidence="2">NBRC 108769</strain>
    </source>
</reference>
<name>A0AA37SS79_9BACT</name>
<keyword evidence="3" id="KW-1185">Reference proteome</keyword>
<proteinExistence type="predicted"/>
<keyword evidence="1" id="KW-0472">Membrane</keyword>
<protein>
    <recommendedName>
        <fullName evidence="4">DUF3137 domain-containing protein</fullName>
    </recommendedName>
</protein>
<gene>
    <name evidence="2" type="ORF">GCM10007940_18680</name>
</gene>
<reference evidence="2" key="2">
    <citation type="submission" date="2023-01" db="EMBL/GenBank/DDBJ databases">
        <title>Draft genome sequence of Portibacter lacus strain NBRC 108769.</title>
        <authorList>
            <person name="Sun Q."/>
            <person name="Mori K."/>
        </authorList>
    </citation>
    <scope>NUCLEOTIDE SEQUENCE</scope>
    <source>
        <strain evidence="2">NBRC 108769</strain>
    </source>
</reference>
<evidence type="ECO:0000256" key="1">
    <source>
        <dbReference type="SAM" id="Phobius"/>
    </source>
</evidence>
<feature type="transmembrane region" description="Helical" evidence="1">
    <location>
        <begin position="52"/>
        <end position="77"/>
    </location>
</feature>
<evidence type="ECO:0000313" key="2">
    <source>
        <dbReference type="EMBL" id="GLR17253.1"/>
    </source>
</evidence>
<comment type="caution">
    <text evidence="2">The sequence shown here is derived from an EMBL/GenBank/DDBJ whole genome shotgun (WGS) entry which is preliminary data.</text>
</comment>
<accession>A0AA37SS79</accession>
<dbReference type="EMBL" id="BSOH01000010">
    <property type="protein sequence ID" value="GLR17253.1"/>
    <property type="molecule type" value="Genomic_DNA"/>
</dbReference>
<keyword evidence="1" id="KW-1133">Transmembrane helix</keyword>
<sequence length="316" mass="36991">MEHERQKIHQQILALDRERLKLKSKKKWVLPNFLLVPLILFISAMLTKDPGVVGVITILAFLGCCITYFGIISLPFIRLKTKLREVLLDTFMKTYHPTIEYQYFEGKKNVKEIIRSSKLISVNIFKEEDVIQGNMDGAQFYLSEIHLKKKSGKTERTVFKGMLFRIRIPGKNYPESKIQSNPEFMRKILGGLEKNEEHNFYYESDDLATIEKHIGSLFPFIKHLIQKNNDVRIKIKGDELVLLLESDIKFLDDPKPRLDKSFDNQEYYNKLAKHLNTFMFIIESLASGADALELEEKMKVKLENYKSVIKLRQEKE</sequence>
<evidence type="ECO:0008006" key="4">
    <source>
        <dbReference type="Google" id="ProtNLM"/>
    </source>
</evidence>
<dbReference type="Proteomes" id="UP001156666">
    <property type="component" value="Unassembled WGS sequence"/>
</dbReference>